<evidence type="ECO:0000256" key="1">
    <source>
        <dbReference type="SAM" id="Phobius"/>
    </source>
</evidence>
<protein>
    <submittedName>
        <fullName evidence="2">Uncharacterized protein</fullName>
    </submittedName>
</protein>
<keyword evidence="1" id="KW-0812">Transmembrane</keyword>
<reference evidence="2" key="1">
    <citation type="journal article" date="2015" name="Nature">
        <title>Complex archaea that bridge the gap between prokaryotes and eukaryotes.</title>
        <authorList>
            <person name="Spang A."/>
            <person name="Saw J.H."/>
            <person name="Jorgensen S.L."/>
            <person name="Zaremba-Niedzwiedzka K."/>
            <person name="Martijn J."/>
            <person name="Lind A.E."/>
            <person name="van Eijk R."/>
            <person name="Schleper C."/>
            <person name="Guy L."/>
            <person name="Ettema T.J."/>
        </authorList>
    </citation>
    <scope>NUCLEOTIDE SEQUENCE</scope>
</reference>
<organism evidence="2">
    <name type="scientific">marine sediment metagenome</name>
    <dbReference type="NCBI Taxonomy" id="412755"/>
    <lineage>
        <taxon>unclassified sequences</taxon>
        <taxon>metagenomes</taxon>
        <taxon>ecological metagenomes</taxon>
    </lineage>
</organism>
<feature type="transmembrane region" description="Helical" evidence="1">
    <location>
        <begin position="100"/>
        <end position="122"/>
    </location>
</feature>
<feature type="transmembrane region" description="Helical" evidence="1">
    <location>
        <begin position="12"/>
        <end position="29"/>
    </location>
</feature>
<dbReference type="AlphaFoldDB" id="A0A0F9FJ57"/>
<evidence type="ECO:0000313" key="2">
    <source>
        <dbReference type="EMBL" id="KKL78521.1"/>
    </source>
</evidence>
<comment type="caution">
    <text evidence="2">The sequence shown here is derived from an EMBL/GenBank/DDBJ whole genome shotgun (WGS) entry which is preliminary data.</text>
</comment>
<keyword evidence="1" id="KW-0472">Membrane</keyword>
<feature type="non-terminal residue" evidence="2">
    <location>
        <position position="1"/>
    </location>
</feature>
<dbReference type="EMBL" id="LAZR01023430">
    <property type="protein sequence ID" value="KKL78521.1"/>
    <property type="molecule type" value="Genomic_DNA"/>
</dbReference>
<accession>A0A0F9FJ57</accession>
<gene>
    <name evidence="2" type="ORF">LCGC14_2024020</name>
</gene>
<sequence>TENKRKQMIPSIIILFLGFLWLILGLFIIRSRDPIEFTMYLFLHTIWIPVCFTMSYIFAFYGYKVKEMGPKLVGLGFFLLMVSYYGWAPWHFEDVNYIWFIWYFIFLLSLTPVLLGFIMMSYEEKHN</sequence>
<feature type="transmembrane region" description="Helical" evidence="1">
    <location>
        <begin position="72"/>
        <end position="88"/>
    </location>
</feature>
<proteinExistence type="predicted"/>
<keyword evidence="1" id="KW-1133">Transmembrane helix</keyword>
<feature type="transmembrane region" description="Helical" evidence="1">
    <location>
        <begin position="41"/>
        <end position="60"/>
    </location>
</feature>
<name>A0A0F9FJ57_9ZZZZ</name>